<dbReference type="Pfam" id="PF13529">
    <property type="entry name" value="Peptidase_C39_2"/>
    <property type="match status" value="1"/>
</dbReference>
<sequence length="422" mass="46874">MTWSWWKFFLGVLAAVLLLAAAYQIPYVNNRLSWRMDILTTRVRMALSPAGALPAPQQHAQPLTAPSAAPSPSPSPSPTPAPARSTAAPSTPEPTAAPTATSTPLPGQVRLTSPRYEKQDWNNCGPATLSMALTYYGWEGDQFDVADEIKPARADRNINVDELAGFVRGSVPGINVVFRVGGTLDTLRLLLANGFPVVVEEGMYLQEAFWFEDDRWAGHYLLLTAYDDTAQAFTVQDSLEGADRSVRYTDLDANWQTFNRVFLVVYPSEAETQVSALLGADWNADVNRQRALETAQAETLSQPKNAFAWFNLGSNLVYFERYAEAAEAYDRAREIGLPQRMLRYQFGPFLAYFHAGRSEDLLAISDFAVKITPNAEEALLWNGWARYRMGDRNGALARFQEALKAYPGYADAQYALNFLSQN</sequence>
<feature type="compositionally biased region" description="Low complexity" evidence="1">
    <location>
        <begin position="82"/>
        <end position="106"/>
    </location>
</feature>
<evidence type="ECO:0000259" key="2">
    <source>
        <dbReference type="Pfam" id="PF13529"/>
    </source>
</evidence>
<protein>
    <submittedName>
        <fullName evidence="3">Peptidase_C39 like family</fullName>
    </submittedName>
</protein>
<dbReference type="AlphaFoldDB" id="A0A0M8JQC4"/>
<feature type="region of interest" description="Disordered" evidence="1">
    <location>
        <begin position="51"/>
        <end position="118"/>
    </location>
</feature>
<proteinExistence type="predicted"/>
<evidence type="ECO:0000313" key="3">
    <source>
        <dbReference type="EMBL" id="GAP19218.1"/>
    </source>
</evidence>
<dbReference type="SUPFAM" id="SSF48452">
    <property type="entry name" value="TPR-like"/>
    <property type="match status" value="1"/>
</dbReference>
<reference evidence="3" key="1">
    <citation type="journal article" date="2015" name="Genome Announc.">
        <title>Draft Genome Sequences of Anaerolinea thermolimosa IMO-1, Bellilinea caldifistulae GOMI-1, Leptolinea tardivitalis YMTK-2, Levilinea saccharolytica KIBI-1, Longilinea arvoryzae KOME-1, Previously Described as Members of the Class Anaerolineae (Chloroflexi).</title>
        <authorList>
            <person name="Matsuura N."/>
            <person name="Tourlousse M.D."/>
            <person name="Ohashi A."/>
            <person name="Hugenholtz P."/>
            <person name="Sekiguchi Y."/>
        </authorList>
    </citation>
    <scope>NUCLEOTIDE SEQUENCE</scope>
    <source>
        <strain evidence="3">KIBI-1</strain>
    </source>
</reference>
<dbReference type="InterPro" id="IPR039564">
    <property type="entry name" value="Peptidase_C39-like"/>
</dbReference>
<dbReference type="EMBL" id="DF967975">
    <property type="protein sequence ID" value="GAP19218.1"/>
    <property type="molecule type" value="Genomic_DNA"/>
</dbReference>
<feature type="domain" description="Peptidase C39-like" evidence="2">
    <location>
        <begin position="116"/>
        <end position="238"/>
    </location>
</feature>
<dbReference type="Gene3D" id="1.25.40.10">
    <property type="entry name" value="Tetratricopeptide repeat domain"/>
    <property type="match status" value="1"/>
</dbReference>
<organism evidence="3">
    <name type="scientific">Levilinea saccharolytica</name>
    <dbReference type="NCBI Taxonomy" id="229921"/>
    <lineage>
        <taxon>Bacteria</taxon>
        <taxon>Bacillati</taxon>
        <taxon>Chloroflexota</taxon>
        <taxon>Anaerolineae</taxon>
        <taxon>Anaerolineales</taxon>
        <taxon>Anaerolineaceae</taxon>
        <taxon>Levilinea</taxon>
    </lineage>
</organism>
<dbReference type="Gene3D" id="3.90.70.10">
    <property type="entry name" value="Cysteine proteinases"/>
    <property type="match status" value="1"/>
</dbReference>
<dbReference type="InterPro" id="IPR011990">
    <property type="entry name" value="TPR-like_helical_dom_sf"/>
</dbReference>
<accession>A0A0M8JQC4</accession>
<evidence type="ECO:0000256" key="1">
    <source>
        <dbReference type="SAM" id="MobiDB-lite"/>
    </source>
</evidence>
<gene>
    <name evidence="3" type="ORF">LSAC_03118</name>
</gene>
<feature type="compositionally biased region" description="Pro residues" evidence="1">
    <location>
        <begin position="69"/>
        <end position="81"/>
    </location>
</feature>
<name>A0A0M8JQC4_9CHLR</name>